<feature type="compositionally biased region" description="Acidic residues" evidence="1">
    <location>
        <begin position="1"/>
        <end position="18"/>
    </location>
</feature>
<name>A0A1W6DYD7_9CAUD</name>
<evidence type="ECO:0000313" key="2">
    <source>
        <dbReference type="EMBL" id="ARK07918.1"/>
    </source>
</evidence>
<keyword evidence="3" id="KW-1185">Reference proteome</keyword>
<sequence>MTSDQEEKEIWEMEDEDEPRPRGYVDQD</sequence>
<reference evidence="2 3" key="1">
    <citation type="submission" date="2017-04" db="EMBL/GenBank/DDBJ databases">
        <title>Complete genome sequence and characterization of temperature-dependent bacteriophage phiA8-29 infecting Aeromonas.</title>
        <authorList>
            <person name="He Y."/>
            <person name="Yang H."/>
        </authorList>
    </citation>
    <scope>NUCLEOTIDE SEQUENCE [LARGE SCALE GENOMIC DNA]</scope>
</reference>
<dbReference type="Proteomes" id="UP000221506">
    <property type="component" value="Segment"/>
</dbReference>
<evidence type="ECO:0000313" key="3">
    <source>
        <dbReference type="Proteomes" id="UP000221506"/>
    </source>
</evidence>
<dbReference type="EMBL" id="KY914485">
    <property type="protein sequence ID" value="ARK07918.1"/>
    <property type="molecule type" value="Genomic_DNA"/>
</dbReference>
<accession>A0A1W6DYD7</accession>
<protein>
    <submittedName>
        <fullName evidence="2">Uncharacterized protein</fullName>
    </submittedName>
</protein>
<gene>
    <name evidence="2" type="ORF">phiA829_98</name>
</gene>
<feature type="region of interest" description="Disordered" evidence="1">
    <location>
        <begin position="1"/>
        <end position="28"/>
    </location>
</feature>
<feature type="compositionally biased region" description="Basic and acidic residues" evidence="1">
    <location>
        <begin position="19"/>
        <end position="28"/>
    </location>
</feature>
<organism evidence="2 3">
    <name type="scientific">Aeromonas phage phiA8-29</name>
    <dbReference type="NCBI Taxonomy" id="1978922"/>
    <lineage>
        <taxon>Viruses</taxon>
        <taxon>Duplodnaviria</taxon>
        <taxon>Heunggongvirae</taxon>
        <taxon>Uroviricota</taxon>
        <taxon>Caudoviricetes</taxon>
        <taxon>Pantevenvirales</taxon>
        <taxon>Ackermannviridae</taxon>
        <taxon>Tedavirus</taxon>
        <taxon>Tedavirus A829</taxon>
    </lineage>
</organism>
<proteinExistence type="predicted"/>
<evidence type="ECO:0000256" key="1">
    <source>
        <dbReference type="SAM" id="MobiDB-lite"/>
    </source>
</evidence>